<evidence type="ECO:0000313" key="2">
    <source>
        <dbReference type="EMBL" id="GFG93158.1"/>
    </source>
</evidence>
<dbReference type="Proteomes" id="UP000465360">
    <property type="component" value="Unassembled WGS sequence"/>
</dbReference>
<sequence length="62" mass="6657">MRRRPLAPFGPTLNAFESPDARRGRAPGFAEREGKSPAIAIMGPEATQPTSDAGRALHRAWG</sequence>
<gene>
    <name evidence="2" type="ORF">MBOU_52000</name>
</gene>
<evidence type="ECO:0000313" key="3">
    <source>
        <dbReference type="Proteomes" id="UP000465360"/>
    </source>
</evidence>
<dbReference type="AlphaFoldDB" id="A0A7I9YX18"/>
<organism evidence="2 3">
    <name type="scientific">Mycobacterium bourgelatii</name>
    <dbReference type="NCBI Taxonomy" id="1273442"/>
    <lineage>
        <taxon>Bacteria</taxon>
        <taxon>Bacillati</taxon>
        <taxon>Actinomycetota</taxon>
        <taxon>Actinomycetes</taxon>
        <taxon>Mycobacteriales</taxon>
        <taxon>Mycobacteriaceae</taxon>
        <taxon>Mycobacterium</taxon>
    </lineage>
</organism>
<evidence type="ECO:0000256" key="1">
    <source>
        <dbReference type="SAM" id="MobiDB-lite"/>
    </source>
</evidence>
<dbReference type="EMBL" id="BLKZ01000002">
    <property type="protein sequence ID" value="GFG93158.1"/>
    <property type="molecule type" value="Genomic_DNA"/>
</dbReference>
<name>A0A7I9YX18_MYCBU</name>
<proteinExistence type="predicted"/>
<keyword evidence="3" id="KW-1185">Reference proteome</keyword>
<comment type="caution">
    <text evidence="2">The sequence shown here is derived from an EMBL/GenBank/DDBJ whole genome shotgun (WGS) entry which is preliminary data.</text>
</comment>
<reference evidence="2 3" key="1">
    <citation type="journal article" date="2019" name="Emerg. Microbes Infect.">
        <title>Comprehensive subspecies identification of 175 nontuberculous mycobacteria species based on 7547 genomic profiles.</title>
        <authorList>
            <person name="Matsumoto Y."/>
            <person name="Kinjo T."/>
            <person name="Motooka D."/>
            <person name="Nabeya D."/>
            <person name="Jung N."/>
            <person name="Uechi K."/>
            <person name="Horii T."/>
            <person name="Iida T."/>
            <person name="Fujita J."/>
            <person name="Nakamura S."/>
        </authorList>
    </citation>
    <scope>NUCLEOTIDE SEQUENCE [LARGE SCALE GENOMIC DNA]</scope>
    <source>
        <strain evidence="2 3">JCM 30725</strain>
    </source>
</reference>
<accession>A0A7I9YX18</accession>
<protein>
    <submittedName>
        <fullName evidence="2">Uncharacterized protein</fullName>
    </submittedName>
</protein>
<feature type="region of interest" description="Disordered" evidence="1">
    <location>
        <begin position="1"/>
        <end position="62"/>
    </location>
</feature>